<name>A0A0W4ZVJ4_PNEJ7</name>
<dbReference type="GO" id="GO:0005829">
    <property type="term" value="C:cytosol"/>
    <property type="evidence" value="ECO:0007669"/>
    <property type="project" value="TreeGrafter"/>
</dbReference>
<dbReference type="Gene3D" id="3.10.20.90">
    <property type="entry name" value="Phosphatidylinositol 3-kinase Catalytic Subunit, Chain A, domain 1"/>
    <property type="match status" value="2"/>
</dbReference>
<keyword evidence="8" id="KW-0788">Thiol protease</keyword>
<dbReference type="GO" id="GO:0016579">
    <property type="term" value="P:protein deubiquitination"/>
    <property type="evidence" value="ECO:0007669"/>
    <property type="project" value="InterPro"/>
</dbReference>
<dbReference type="Pfam" id="PF12436">
    <property type="entry name" value="USP7_ICP0_bdg"/>
    <property type="match status" value="1"/>
</dbReference>
<proteinExistence type="inferred from homology"/>
<evidence type="ECO:0000256" key="9">
    <source>
        <dbReference type="ARBA" id="ARBA00023242"/>
    </source>
</evidence>
<evidence type="ECO:0000256" key="4">
    <source>
        <dbReference type="ARBA" id="ARBA00012759"/>
    </source>
</evidence>
<keyword evidence="5" id="KW-0645">Protease</keyword>
<keyword evidence="13" id="KW-1185">Reference proteome</keyword>
<dbReference type="Gene3D" id="3.90.70.10">
    <property type="entry name" value="Cysteine proteinases"/>
    <property type="match status" value="1"/>
</dbReference>
<keyword evidence="7" id="KW-0378">Hydrolase</keyword>
<dbReference type="GO" id="GO:0031647">
    <property type="term" value="P:regulation of protein stability"/>
    <property type="evidence" value="ECO:0007669"/>
    <property type="project" value="TreeGrafter"/>
</dbReference>
<dbReference type="PROSITE" id="PS50144">
    <property type="entry name" value="MATH"/>
    <property type="match status" value="1"/>
</dbReference>
<keyword evidence="6" id="KW-0833">Ubl conjugation pathway</keyword>
<evidence type="ECO:0000313" key="13">
    <source>
        <dbReference type="Proteomes" id="UP000053447"/>
    </source>
</evidence>
<feature type="domain" description="USP" evidence="11">
    <location>
        <begin position="213"/>
        <end position="533"/>
    </location>
</feature>
<dbReference type="InterPro" id="IPR018200">
    <property type="entry name" value="USP_CS"/>
</dbReference>
<dbReference type="Pfam" id="PF00443">
    <property type="entry name" value="UCH"/>
    <property type="match status" value="1"/>
</dbReference>
<dbReference type="STRING" id="1408657.A0A0W4ZVJ4"/>
<dbReference type="PROSITE" id="PS00973">
    <property type="entry name" value="USP_2"/>
    <property type="match status" value="1"/>
</dbReference>
<dbReference type="SUPFAM" id="SSF49599">
    <property type="entry name" value="TRAF domain-like"/>
    <property type="match status" value="1"/>
</dbReference>
<dbReference type="EMBL" id="LFWA01000002">
    <property type="protein sequence ID" value="KTW32397.1"/>
    <property type="molecule type" value="Genomic_DNA"/>
</dbReference>
<comment type="similarity">
    <text evidence="3">Belongs to the peptidase C19 family.</text>
</comment>
<evidence type="ECO:0000256" key="6">
    <source>
        <dbReference type="ARBA" id="ARBA00022786"/>
    </source>
</evidence>
<dbReference type="Pfam" id="PF14533">
    <property type="entry name" value="USP7_C2"/>
    <property type="match status" value="1"/>
</dbReference>
<dbReference type="InterPro" id="IPR028889">
    <property type="entry name" value="USP"/>
</dbReference>
<dbReference type="GO" id="GO:0004843">
    <property type="term" value="F:cysteine-type deubiquitinase activity"/>
    <property type="evidence" value="ECO:0007669"/>
    <property type="project" value="UniProtKB-EC"/>
</dbReference>
<evidence type="ECO:0000259" key="11">
    <source>
        <dbReference type="PROSITE" id="PS50235"/>
    </source>
</evidence>
<dbReference type="CDD" id="cd02659">
    <property type="entry name" value="peptidase_C19C"/>
    <property type="match status" value="1"/>
</dbReference>
<dbReference type="InterPro" id="IPR008974">
    <property type="entry name" value="TRAF-like"/>
</dbReference>
<evidence type="ECO:0000256" key="7">
    <source>
        <dbReference type="ARBA" id="ARBA00022801"/>
    </source>
</evidence>
<keyword evidence="9" id="KW-0539">Nucleus</keyword>
<gene>
    <name evidence="12" type="ORF">T551_00487</name>
</gene>
<dbReference type="Proteomes" id="UP000053447">
    <property type="component" value="Unassembled WGS sequence"/>
</dbReference>
<comment type="subcellular location">
    <subcellularLocation>
        <location evidence="2">Nucleus</location>
    </subcellularLocation>
</comment>
<organism evidence="12 13">
    <name type="scientific">Pneumocystis jirovecii (strain RU7)</name>
    <name type="common">Human pneumocystis pneumonia agent</name>
    <dbReference type="NCBI Taxonomy" id="1408657"/>
    <lineage>
        <taxon>Eukaryota</taxon>
        <taxon>Fungi</taxon>
        <taxon>Dikarya</taxon>
        <taxon>Ascomycota</taxon>
        <taxon>Taphrinomycotina</taxon>
        <taxon>Pneumocystomycetes</taxon>
        <taxon>Pneumocystaceae</taxon>
        <taxon>Pneumocystis</taxon>
    </lineage>
</organism>
<dbReference type="AlphaFoldDB" id="A0A0W4ZVJ4"/>
<comment type="caution">
    <text evidence="12">The sequence shown here is derived from an EMBL/GenBank/DDBJ whole genome shotgun (WGS) entry which is preliminary data.</text>
</comment>
<dbReference type="PROSITE" id="PS50235">
    <property type="entry name" value="USP_3"/>
    <property type="match status" value="1"/>
</dbReference>
<dbReference type="InterPro" id="IPR024729">
    <property type="entry name" value="USP7_ICP0-binding_dom"/>
</dbReference>
<evidence type="ECO:0000256" key="3">
    <source>
        <dbReference type="ARBA" id="ARBA00009085"/>
    </source>
</evidence>
<dbReference type="InterPro" id="IPR001394">
    <property type="entry name" value="Peptidase_C19_UCH"/>
</dbReference>
<dbReference type="PANTHER" id="PTHR24006">
    <property type="entry name" value="UBIQUITIN CARBOXYL-TERMINAL HYDROLASE"/>
    <property type="match status" value="1"/>
</dbReference>
<dbReference type="PANTHER" id="PTHR24006:SF644">
    <property type="entry name" value="UBIQUITIN CARBOXYL-TERMINAL HYDROLASE 7"/>
    <property type="match status" value="1"/>
</dbReference>
<evidence type="ECO:0000256" key="5">
    <source>
        <dbReference type="ARBA" id="ARBA00022670"/>
    </source>
</evidence>
<dbReference type="FunFam" id="3.90.70.10:FF:000005">
    <property type="entry name" value="Ubiquitin carboxyl-terminal hydrolase 7"/>
    <property type="match status" value="1"/>
</dbReference>
<reference evidence="13" key="1">
    <citation type="journal article" date="2016" name="Nat. Commun.">
        <title>Genome analysis of three Pneumocystis species reveals adaptation mechanisms to life exclusively in mammalian hosts.</title>
        <authorList>
            <person name="Ma L."/>
            <person name="Chen Z."/>
            <person name="Huang D.W."/>
            <person name="Kutty G."/>
            <person name="Ishihara M."/>
            <person name="Wang H."/>
            <person name="Abouelleil A."/>
            <person name="Bishop L."/>
            <person name="Davey E."/>
            <person name="Deng R."/>
            <person name="Deng X."/>
            <person name="Fan L."/>
            <person name="Fantoni G."/>
            <person name="Fitzgerald M."/>
            <person name="Gogineni E."/>
            <person name="Goldberg J.M."/>
            <person name="Handley G."/>
            <person name="Hu X."/>
            <person name="Huber C."/>
            <person name="Jiao X."/>
            <person name="Jones K."/>
            <person name="Levin J.Z."/>
            <person name="Liu Y."/>
            <person name="Macdonald P."/>
            <person name="Melnikov A."/>
            <person name="Raley C."/>
            <person name="Sassi M."/>
            <person name="Sherman B.T."/>
            <person name="Song X."/>
            <person name="Sykes S."/>
            <person name="Tran B."/>
            <person name="Walsh L."/>
            <person name="Xia Y."/>
            <person name="Yang J."/>
            <person name="Young S."/>
            <person name="Zeng Q."/>
            <person name="Zheng X."/>
            <person name="Stephens R."/>
            <person name="Nusbaum C."/>
            <person name="Birren B.W."/>
            <person name="Azadi P."/>
            <person name="Lempicki R.A."/>
            <person name="Cuomo C.A."/>
            <person name="Kovacs J.A."/>
        </authorList>
    </citation>
    <scope>NUCLEOTIDE SEQUENCE [LARGE SCALE GENOMIC DNA]</scope>
    <source>
        <strain evidence="13">RU7</strain>
    </source>
</reference>
<dbReference type="GO" id="GO:0004175">
    <property type="term" value="F:endopeptidase activity"/>
    <property type="evidence" value="ECO:0007669"/>
    <property type="project" value="UniProtKB-ARBA"/>
</dbReference>
<dbReference type="InterPro" id="IPR050164">
    <property type="entry name" value="Peptidase_C19"/>
</dbReference>
<dbReference type="InterPro" id="IPR002083">
    <property type="entry name" value="MATH/TRAF_dom"/>
</dbReference>
<sequence length="1123" mass="131865">MSEMEGNERLEMNSGPILMKGHRQTMEVDREEKPLFANEYEKIMGKLLPILPDLETICETYYTWHVESWQSLGRKAYSPEFTSGNFIWRMLVFPYGNYQNDQFSIYLECQPSDRTSAWYCCAQFCIVMWNKNDPSVWVHHYATHRFIPEESDWGFSRFYDLRKLMMRFEGRDHAIIENDETSITVYLRIVKDSTGILWHSFINYNSRKETGYVGLKNQGATCYMNSLLQSLYFTNFFRRAVYMIPTEKDEPNDSIALALQRLFYLLQTSSEPVSTIELTRSFGWDTLDSFMQHDIQEFNRVLQDNLEGKMKNSEAENALSKLFVGKMKSYIKCVNVDYESSRSEDFWDIQLNVKGMKTLKESFRDYIQVETLDGDNKYFAEGYGLQDAKKGVIFQSFPPVLHLQLKRFEYDIQRDTMVKINDHHEFPLEIDLEEFLSDDANKSQPHVYKLYGVLVHSGDLHGGHYYALLKPEKDGHWYKFDDDRVTRATLKEVLDENFGGDMSPTNSYIKNPYSRNTSLKRYMNAYMLVYFRENELDEILRPVVESDIPEHLRKRLESEKAALEARRKEREEMHLYLYVKIVTDDHFKDHQGFDLSNIEEKEPLVSQFSTHKILKETLFTEFKKQIAIAYDADVNKIRFWVMVNRQNKTIRPDTLVPENDQTLTLEMIRDKMFPRRGDLLLYMESFSNTSEENFLETWSSLDGTGGNTKILIFLKYFDIEKQTLQGITHIYINKHDKIGVLTSIICSLMKWPFTTSIQLYEEIKPSMIEVMKLKQTFYQAEIQDGDIICFEKTISEEETEKIASNGGYGSAIEYYDFLLNKINVSFKPRFVDQNVTEEFDLVLSRKTTYDMLSFKVGEYLNVEPTHIRFTTVNSTTQMPKFTVKRVPSLTLQNILQPAYLQSPLNTLFYEVLEISLNELETKRILKVGWLPDGITREELIEVLVPKTGTLKDVVQSLIAKLNMSPELVDRFHMFGVHSNRIYKDFDLTYPVTALQDFLLLYAELIPENELVLEENDQYINVYHFQREPTRSHGIPFRFIIKPNEKFSQTKLRLLKRTGLKEKDTGKIKYALVQQTSFVKPRYLEDDDIIYDISNNSDDLLGLDHLDKTVRTGRYGEKAIFIRG</sequence>
<dbReference type="PROSITE" id="PS00972">
    <property type="entry name" value="USP_1"/>
    <property type="match status" value="1"/>
</dbReference>
<evidence type="ECO:0000313" key="12">
    <source>
        <dbReference type="EMBL" id="KTW32397.1"/>
    </source>
</evidence>
<dbReference type="InterPro" id="IPR038765">
    <property type="entry name" value="Papain-like_cys_pep_sf"/>
</dbReference>
<evidence type="ECO:0000256" key="2">
    <source>
        <dbReference type="ARBA" id="ARBA00004123"/>
    </source>
</evidence>
<dbReference type="GO" id="GO:0006508">
    <property type="term" value="P:proteolysis"/>
    <property type="evidence" value="ECO:0007669"/>
    <property type="project" value="UniProtKB-KW"/>
</dbReference>
<dbReference type="Gene3D" id="2.60.210.10">
    <property type="entry name" value="Apoptosis, Tumor Necrosis Factor Receptor Associated Protein 2, Chain A"/>
    <property type="match status" value="1"/>
</dbReference>
<feature type="domain" description="MATH" evidence="10">
    <location>
        <begin position="59"/>
        <end position="187"/>
    </location>
</feature>
<dbReference type="InterPro" id="IPR029346">
    <property type="entry name" value="USP_C"/>
</dbReference>
<dbReference type="GeneID" id="28939008"/>
<dbReference type="EC" id="3.4.19.12" evidence="4"/>
<dbReference type="VEuPathDB" id="FungiDB:T551_00487"/>
<dbReference type="GO" id="GO:0005634">
    <property type="term" value="C:nucleus"/>
    <property type="evidence" value="ECO:0007669"/>
    <property type="project" value="UniProtKB-SubCell"/>
</dbReference>
<dbReference type="Pfam" id="PF22486">
    <property type="entry name" value="MATH_2"/>
    <property type="match status" value="1"/>
</dbReference>
<dbReference type="GO" id="GO:0140492">
    <property type="term" value="F:metal-dependent deubiquitinase activity"/>
    <property type="evidence" value="ECO:0007669"/>
    <property type="project" value="UniProtKB-ARBA"/>
</dbReference>
<dbReference type="SUPFAM" id="SSF54001">
    <property type="entry name" value="Cysteine proteinases"/>
    <property type="match status" value="1"/>
</dbReference>
<dbReference type="eggNOG" id="KOG1863">
    <property type="taxonomic scope" value="Eukaryota"/>
</dbReference>
<accession>A0A0W4ZVJ4</accession>
<dbReference type="SMART" id="SM00061">
    <property type="entry name" value="MATH"/>
    <property type="match status" value="1"/>
</dbReference>
<dbReference type="OrthoDB" id="289038at2759"/>
<dbReference type="RefSeq" id="XP_018231089.1">
    <property type="nucleotide sequence ID" value="XM_018372753.1"/>
</dbReference>
<evidence type="ECO:0000259" key="10">
    <source>
        <dbReference type="PROSITE" id="PS50144"/>
    </source>
</evidence>
<protein>
    <recommendedName>
        <fullName evidence="4">ubiquitinyl hydrolase 1</fullName>
        <ecNumber evidence="4">3.4.19.12</ecNumber>
    </recommendedName>
</protein>
<evidence type="ECO:0000256" key="8">
    <source>
        <dbReference type="ARBA" id="ARBA00022807"/>
    </source>
</evidence>
<evidence type="ECO:0000256" key="1">
    <source>
        <dbReference type="ARBA" id="ARBA00000707"/>
    </source>
</evidence>
<comment type="catalytic activity">
    <reaction evidence="1">
        <text>Thiol-dependent hydrolysis of ester, thioester, amide, peptide and isopeptide bonds formed by the C-terminal Gly of ubiquitin (a 76-residue protein attached to proteins as an intracellular targeting signal).</text>
        <dbReference type="EC" id="3.4.19.12"/>
    </reaction>
</comment>